<evidence type="ECO:0000313" key="5">
    <source>
        <dbReference type="EMBL" id="GCB82654.1"/>
    </source>
</evidence>
<feature type="compositionally biased region" description="Basic and acidic residues" evidence="4">
    <location>
        <begin position="54"/>
        <end position="77"/>
    </location>
</feature>
<feature type="region of interest" description="Disordered" evidence="4">
    <location>
        <begin position="36"/>
        <end position="77"/>
    </location>
</feature>
<evidence type="ECO:0000256" key="1">
    <source>
        <dbReference type="ARBA" id="ARBA00022490"/>
    </source>
</evidence>
<sequence>HHLQKLGIARITHVDIAPCERLGHCKETQTPVVAKPDEAKEEIAVPMKASTAAETERPEATQGETKEEAQATQRDLTKEEKENILHSDGFLSFFDQTSRMIEQALTEHADIFFDYSGRNLDDKEGEVQAGAKLSLNRQFYDENWSKDRVVTCLDWSQQ</sequence>
<comment type="caution">
    <text evidence="5">The sequence shown here is derived from an EMBL/GenBank/DDBJ whole genome shotgun (WGS) entry which is preliminary data.</text>
</comment>
<dbReference type="Proteomes" id="UP000288216">
    <property type="component" value="Unassembled WGS sequence"/>
</dbReference>
<evidence type="ECO:0000256" key="4">
    <source>
        <dbReference type="SAM" id="MobiDB-lite"/>
    </source>
</evidence>
<keyword evidence="2" id="KW-0853">WD repeat</keyword>
<dbReference type="GO" id="GO:0005868">
    <property type="term" value="C:cytoplasmic dynein complex"/>
    <property type="evidence" value="ECO:0007669"/>
    <property type="project" value="TreeGrafter"/>
</dbReference>
<dbReference type="AlphaFoldDB" id="A0A401QB89"/>
<protein>
    <submittedName>
        <fullName evidence="5">Uncharacterized protein</fullName>
    </submittedName>
</protein>
<reference evidence="5 6" key="1">
    <citation type="journal article" date="2018" name="Nat. Ecol. Evol.">
        <title>Shark genomes provide insights into elasmobranch evolution and the origin of vertebrates.</title>
        <authorList>
            <person name="Hara Y"/>
            <person name="Yamaguchi K"/>
            <person name="Onimaru K"/>
            <person name="Kadota M"/>
            <person name="Koyanagi M"/>
            <person name="Keeley SD"/>
            <person name="Tatsumi K"/>
            <person name="Tanaka K"/>
            <person name="Motone F"/>
            <person name="Kageyama Y"/>
            <person name="Nozu R"/>
            <person name="Adachi N"/>
            <person name="Nishimura O"/>
            <person name="Nakagawa R"/>
            <person name="Tanegashima C"/>
            <person name="Kiyatake I"/>
            <person name="Matsumoto R"/>
            <person name="Murakumo K"/>
            <person name="Nishida K"/>
            <person name="Terakita A"/>
            <person name="Kuratani S"/>
            <person name="Sato K"/>
            <person name="Hyodo S Kuraku.S."/>
        </authorList>
    </citation>
    <scope>NUCLEOTIDE SEQUENCE [LARGE SCALE GENOMIC DNA]</scope>
</reference>
<accession>A0A401QB89</accession>
<dbReference type="PANTHER" id="PTHR12442">
    <property type="entry name" value="DYNEIN INTERMEDIATE CHAIN"/>
    <property type="match status" value="1"/>
</dbReference>
<feature type="non-terminal residue" evidence="5">
    <location>
        <position position="1"/>
    </location>
</feature>
<keyword evidence="6" id="KW-1185">Reference proteome</keyword>
<dbReference type="EMBL" id="BFAA01019661">
    <property type="protein sequence ID" value="GCB82654.1"/>
    <property type="molecule type" value="Genomic_DNA"/>
</dbReference>
<feature type="non-terminal residue" evidence="5">
    <location>
        <position position="158"/>
    </location>
</feature>
<dbReference type="InterPro" id="IPR050687">
    <property type="entry name" value="Dynein_IC"/>
</dbReference>
<keyword evidence="3" id="KW-0677">Repeat</keyword>
<dbReference type="GO" id="GO:0045504">
    <property type="term" value="F:dynein heavy chain binding"/>
    <property type="evidence" value="ECO:0007669"/>
    <property type="project" value="TreeGrafter"/>
</dbReference>
<organism evidence="5 6">
    <name type="scientific">Scyliorhinus torazame</name>
    <name type="common">Cloudy catshark</name>
    <name type="synonym">Catulus torazame</name>
    <dbReference type="NCBI Taxonomy" id="75743"/>
    <lineage>
        <taxon>Eukaryota</taxon>
        <taxon>Metazoa</taxon>
        <taxon>Chordata</taxon>
        <taxon>Craniata</taxon>
        <taxon>Vertebrata</taxon>
        <taxon>Chondrichthyes</taxon>
        <taxon>Elasmobranchii</taxon>
        <taxon>Galeomorphii</taxon>
        <taxon>Galeoidea</taxon>
        <taxon>Carcharhiniformes</taxon>
        <taxon>Scyliorhinidae</taxon>
        <taxon>Scyliorhinus</taxon>
    </lineage>
</organism>
<keyword evidence="1" id="KW-0963">Cytoplasm</keyword>
<dbReference type="OrthoDB" id="4189at2759"/>
<gene>
    <name evidence="5" type="ORF">scyTo_0021670</name>
</gene>
<evidence type="ECO:0000256" key="3">
    <source>
        <dbReference type="ARBA" id="ARBA00022737"/>
    </source>
</evidence>
<dbReference type="STRING" id="75743.A0A401QB89"/>
<dbReference type="GO" id="GO:0010970">
    <property type="term" value="P:transport along microtubule"/>
    <property type="evidence" value="ECO:0007669"/>
    <property type="project" value="TreeGrafter"/>
</dbReference>
<dbReference type="PANTHER" id="PTHR12442:SF22">
    <property type="entry name" value="CYTOPLASMIC DYNEIN 1 INTERMEDIATE CHAIN-RELATED"/>
    <property type="match status" value="1"/>
</dbReference>
<name>A0A401QB89_SCYTO</name>
<proteinExistence type="predicted"/>
<dbReference type="GO" id="GO:0045503">
    <property type="term" value="F:dynein light chain binding"/>
    <property type="evidence" value="ECO:0007669"/>
    <property type="project" value="TreeGrafter"/>
</dbReference>
<evidence type="ECO:0000256" key="2">
    <source>
        <dbReference type="ARBA" id="ARBA00022574"/>
    </source>
</evidence>
<evidence type="ECO:0000313" key="6">
    <source>
        <dbReference type="Proteomes" id="UP000288216"/>
    </source>
</evidence>